<dbReference type="GO" id="GO:0032543">
    <property type="term" value="P:mitochondrial translation"/>
    <property type="evidence" value="ECO:0007669"/>
    <property type="project" value="TreeGrafter"/>
</dbReference>
<gene>
    <name evidence="6" type="ORF">H4R18_001819</name>
</gene>
<organism evidence="6 7">
    <name type="scientific">Coemansia javaensis</name>
    <dbReference type="NCBI Taxonomy" id="2761396"/>
    <lineage>
        <taxon>Eukaryota</taxon>
        <taxon>Fungi</taxon>
        <taxon>Fungi incertae sedis</taxon>
        <taxon>Zoopagomycota</taxon>
        <taxon>Kickxellomycotina</taxon>
        <taxon>Kickxellomycetes</taxon>
        <taxon>Kickxellales</taxon>
        <taxon>Kickxellaceae</taxon>
        <taxon>Coemansia</taxon>
    </lineage>
</organism>
<dbReference type="Pfam" id="PF01084">
    <property type="entry name" value="Ribosomal_S18"/>
    <property type="match status" value="1"/>
</dbReference>
<evidence type="ECO:0000256" key="5">
    <source>
        <dbReference type="RuleBase" id="RU003910"/>
    </source>
</evidence>
<keyword evidence="7" id="KW-1185">Reference proteome</keyword>
<dbReference type="OrthoDB" id="21463at2759"/>
<dbReference type="InterPro" id="IPR001648">
    <property type="entry name" value="Ribosomal_bS18"/>
</dbReference>
<comment type="similarity">
    <text evidence="1 5">Belongs to the bacterial ribosomal protein bS18 family.</text>
</comment>
<evidence type="ECO:0000256" key="3">
    <source>
        <dbReference type="ARBA" id="ARBA00023274"/>
    </source>
</evidence>
<evidence type="ECO:0000313" key="7">
    <source>
        <dbReference type="Proteomes" id="UP001140217"/>
    </source>
</evidence>
<keyword evidence="2 5" id="KW-0689">Ribosomal protein</keyword>
<dbReference type="PANTHER" id="PTHR13479:SF40">
    <property type="entry name" value="SMALL RIBOSOMAL SUBUNIT PROTEIN BS18M"/>
    <property type="match status" value="1"/>
</dbReference>
<proteinExistence type="inferred from homology"/>
<dbReference type="PRINTS" id="PR00974">
    <property type="entry name" value="RIBOSOMALS18"/>
</dbReference>
<accession>A0A9W8HDT2</accession>
<dbReference type="GO" id="GO:0005763">
    <property type="term" value="C:mitochondrial small ribosomal subunit"/>
    <property type="evidence" value="ECO:0007669"/>
    <property type="project" value="TreeGrafter"/>
</dbReference>
<keyword evidence="3 5" id="KW-0687">Ribonucleoprotein</keyword>
<sequence length="137" mass="15587">MDQIMAPMAKQAHSKALESAQYTRKFAPLESYHPEELNEANARRQIDVFSRGQMPADPFKVLGIDPLKEYKNSMLLSQYITEMGKIKPRYKSGLSAKSQRRVAKAIRRARSFGLIPVTTRFEIQANHRSLTRGSSSM</sequence>
<dbReference type="Gene3D" id="4.10.640.10">
    <property type="entry name" value="Ribosomal protein S18"/>
    <property type="match status" value="1"/>
</dbReference>
<reference evidence="6" key="1">
    <citation type="submission" date="2022-07" db="EMBL/GenBank/DDBJ databases">
        <title>Phylogenomic reconstructions and comparative analyses of Kickxellomycotina fungi.</title>
        <authorList>
            <person name="Reynolds N.K."/>
            <person name="Stajich J.E."/>
            <person name="Barry K."/>
            <person name="Grigoriev I.V."/>
            <person name="Crous P."/>
            <person name="Smith M.E."/>
        </authorList>
    </citation>
    <scope>NUCLEOTIDE SEQUENCE</scope>
    <source>
        <strain evidence="6">NBRC 105414</strain>
    </source>
</reference>
<dbReference type="InterPro" id="IPR036870">
    <property type="entry name" value="Ribosomal_bS18_sf"/>
</dbReference>
<dbReference type="GO" id="GO:0070181">
    <property type="term" value="F:small ribosomal subunit rRNA binding"/>
    <property type="evidence" value="ECO:0007669"/>
    <property type="project" value="TreeGrafter"/>
</dbReference>
<dbReference type="Proteomes" id="UP001140217">
    <property type="component" value="Unassembled WGS sequence"/>
</dbReference>
<comment type="caution">
    <text evidence="6">The sequence shown here is derived from an EMBL/GenBank/DDBJ whole genome shotgun (WGS) entry which is preliminary data.</text>
</comment>
<evidence type="ECO:0000313" key="6">
    <source>
        <dbReference type="EMBL" id="KAJ2783218.1"/>
    </source>
</evidence>
<name>A0A9W8HDT2_9FUNG</name>
<dbReference type="HAMAP" id="MF_00270">
    <property type="entry name" value="Ribosomal_bS18"/>
    <property type="match status" value="1"/>
</dbReference>
<dbReference type="SUPFAM" id="SSF46911">
    <property type="entry name" value="Ribosomal protein S18"/>
    <property type="match status" value="1"/>
</dbReference>
<dbReference type="AlphaFoldDB" id="A0A9W8HDT2"/>
<dbReference type="EMBL" id="JANBUL010000052">
    <property type="protein sequence ID" value="KAJ2783218.1"/>
    <property type="molecule type" value="Genomic_DNA"/>
</dbReference>
<dbReference type="PANTHER" id="PTHR13479">
    <property type="entry name" value="30S RIBOSOMAL PROTEIN S18"/>
    <property type="match status" value="1"/>
</dbReference>
<evidence type="ECO:0000256" key="1">
    <source>
        <dbReference type="ARBA" id="ARBA00005589"/>
    </source>
</evidence>
<dbReference type="GO" id="GO:0003735">
    <property type="term" value="F:structural constituent of ribosome"/>
    <property type="evidence" value="ECO:0007669"/>
    <property type="project" value="InterPro"/>
</dbReference>
<protein>
    <recommendedName>
        <fullName evidence="4">Small ribosomal subunit protein bS18m</fullName>
    </recommendedName>
</protein>
<evidence type="ECO:0000256" key="2">
    <source>
        <dbReference type="ARBA" id="ARBA00022980"/>
    </source>
</evidence>
<evidence type="ECO:0000256" key="4">
    <source>
        <dbReference type="ARBA" id="ARBA00035264"/>
    </source>
</evidence>
<dbReference type="NCBIfam" id="TIGR00165">
    <property type="entry name" value="S18"/>
    <property type="match status" value="1"/>
</dbReference>